<keyword evidence="2" id="KW-0378">Hydrolase</keyword>
<proteinExistence type="predicted"/>
<dbReference type="SUPFAM" id="SSF52540">
    <property type="entry name" value="P-loop containing nucleoside triphosphate hydrolases"/>
    <property type="match status" value="1"/>
</dbReference>
<name>A0A8S0R4T4_OLEEU</name>
<dbReference type="AlphaFoldDB" id="A0A8S0R4T4"/>
<dbReference type="GO" id="GO:0003676">
    <property type="term" value="F:nucleic acid binding"/>
    <property type="evidence" value="ECO:0007669"/>
    <property type="project" value="InterPro"/>
</dbReference>
<keyword evidence="2" id="KW-0067">ATP-binding</keyword>
<dbReference type="GO" id="GO:0005524">
    <property type="term" value="F:ATP binding"/>
    <property type="evidence" value="ECO:0007669"/>
    <property type="project" value="InterPro"/>
</dbReference>
<dbReference type="OrthoDB" id="1925239at2759"/>
<dbReference type="Gene3D" id="3.40.50.300">
    <property type="entry name" value="P-loop containing nucleotide triphosphate hydrolases"/>
    <property type="match status" value="1"/>
</dbReference>
<evidence type="ECO:0000313" key="2">
    <source>
        <dbReference type="EMBL" id="CAA2973541.1"/>
    </source>
</evidence>
<evidence type="ECO:0000259" key="1">
    <source>
        <dbReference type="Pfam" id="PF00270"/>
    </source>
</evidence>
<keyword evidence="2" id="KW-0547">Nucleotide-binding</keyword>
<organism evidence="2 3">
    <name type="scientific">Olea europaea subsp. europaea</name>
    <dbReference type="NCBI Taxonomy" id="158383"/>
    <lineage>
        <taxon>Eukaryota</taxon>
        <taxon>Viridiplantae</taxon>
        <taxon>Streptophyta</taxon>
        <taxon>Embryophyta</taxon>
        <taxon>Tracheophyta</taxon>
        <taxon>Spermatophyta</taxon>
        <taxon>Magnoliopsida</taxon>
        <taxon>eudicotyledons</taxon>
        <taxon>Gunneridae</taxon>
        <taxon>Pentapetalae</taxon>
        <taxon>asterids</taxon>
        <taxon>lamiids</taxon>
        <taxon>Lamiales</taxon>
        <taxon>Oleaceae</taxon>
        <taxon>Oleeae</taxon>
        <taxon>Olea</taxon>
    </lineage>
</organism>
<accession>A0A8S0R4T4</accession>
<protein>
    <submittedName>
        <fullName evidence="2">DEAD-box ATP-dependent RNA helicase 21</fullName>
    </submittedName>
</protein>
<reference evidence="2 3" key="1">
    <citation type="submission" date="2019-12" db="EMBL/GenBank/DDBJ databases">
        <authorList>
            <person name="Alioto T."/>
            <person name="Alioto T."/>
            <person name="Gomez Garrido J."/>
        </authorList>
    </citation>
    <scope>NUCLEOTIDE SEQUENCE [LARGE SCALE GENOMIC DNA]</scope>
</reference>
<keyword evidence="3" id="KW-1185">Reference proteome</keyword>
<dbReference type="EMBL" id="CACTIH010002110">
    <property type="protein sequence ID" value="CAA2973541.1"/>
    <property type="molecule type" value="Genomic_DNA"/>
</dbReference>
<dbReference type="InterPro" id="IPR011545">
    <property type="entry name" value="DEAD/DEAH_box_helicase_dom"/>
</dbReference>
<dbReference type="InterPro" id="IPR027417">
    <property type="entry name" value="P-loop_NTPase"/>
</dbReference>
<evidence type="ECO:0000313" key="3">
    <source>
        <dbReference type="Proteomes" id="UP000594638"/>
    </source>
</evidence>
<gene>
    <name evidence="2" type="ORF">OLEA9_A062262</name>
</gene>
<comment type="caution">
    <text evidence="2">The sequence shown here is derived from an EMBL/GenBank/DDBJ whole genome shotgun (WGS) entry which is preliminary data.</text>
</comment>
<dbReference type="Pfam" id="PF00270">
    <property type="entry name" value="DEAD"/>
    <property type="match status" value="1"/>
</dbReference>
<keyword evidence="2" id="KW-0347">Helicase</keyword>
<sequence>MLAVKNEKEFRDEIRKNEGIKETSEEAAAQNKKETTTNFYYTFNMSVDGFNSSWPAAGVAETGSGKTTAFVLPMLTYITRIPPMTEENEAEGPYAVVLAPIRGLA</sequence>
<feature type="domain" description="DEAD/DEAH-box helicase" evidence="1">
    <location>
        <begin position="58"/>
        <end position="105"/>
    </location>
</feature>
<dbReference type="Gramene" id="OE9A062262T1">
    <property type="protein sequence ID" value="OE9A062262C1"/>
    <property type="gene ID" value="OE9A062262"/>
</dbReference>
<dbReference type="GO" id="GO:0004386">
    <property type="term" value="F:helicase activity"/>
    <property type="evidence" value="ECO:0007669"/>
    <property type="project" value="UniProtKB-KW"/>
</dbReference>
<dbReference type="Proteomes" id="UP000594638">
    <property type="component" value="Unassembled WGS sequence"/>
</dbReference>